<feature type="region of interest" description="Disordered" evidence="1">
    <location>
        <begin position="135"/>
        <end position="165"/>
    </location>
</feature>
<evidence type="ECO:0000256" key="1">
    <source>
        <dbReference type="SAM" id="MobiDB-lite"/>
    </source>
</evidence>
<gene>
    <name evidence="3" type="ORF">CCAP1982_LOCUS12024</name>
</gene>
<evidence type="ECO:0000256" key="2">
    <source>
        <dbReference type="SAM" id="Phobius"/>
    </source>
</evidence>
<reference evidence="3" key="1">
    <citation type="submission" date="2020-11" db="EMBL/GenBank/DDBJ databases">
        <authorList>
            <person name="Whitehead M."/>
        </authorList>
    </citation>
    <scope>NUCLEOTIDE SEQUENCE</scope>
    <source>
        <strain evidence="3">EGII</strain>
    </source>
</reference>
<organism evidence="3 4">
    <name type="scientific">Ceratitis capitata</name>
    <name type="common">Mediterranean fruit fly</name>
    <name type="synonym">Tephritis capitata</name>
    <dbReference type="NCBI Taxonomy" id="7213"/>
    <lineage>
        <taxon>Eukaryota</taxon>
        <taxon>Metazoa</taxon>
        <taxon>Ecdysozoa</taxon>
        <taxon>Arthropoda</taxon>
        <taxon>Hexapoda</taxon>
        <taxon>Insecta</taxon>
        <taxon>Pterygota</taxon>
        <taxon>Neoptera</taxon>
        <taxon>Endopterygota</taxon>
        <taxon>Diptera</taxon>
        <taxon>Brachycera</taxon>
        <taxon>Muscomorpha</taxon>
        <taxon>Tephritoidea</taxon>
        <taxon>Tephritidae</taxon>
        <taxon>Ceratitis</taxon>
        <taxon>Ceratitis</taxon>
    </lineage>
</organism>
<proteinExistence type="predicted"/>
<dbReference type="OrthoDB" id="45313at2759"/>
<protein>
    <submittedName>
        <fullName evidence="3">(Mediterranean fruit fly) hypothetical protein</fullName>
    </submittedName>
</protein>
<keyword evidence="2" id="KW-1133">Transmembrane helix</keyword>
<dbReference type="EMBL" id="CAJHJT010000034">
    <property type="protein sequence ID" value="CAD7003576.1"/>
    <property type="molecule type" value="Genomic_DNA"/>
</dbReference>
<feature type="region of interest" description="Disordered" evidence="1">
    <location>
        <begin position="721"/>
        <end position="750"/>
    </location>
</feature>
<sequence>MFLKDLIPYARLDTFKEELLKQRSLVNLGVITWIVGMLLMCIIFMSLMIVKVASTAEYYQNQTAALRTRNIQSYNPTSADTTLPTVIQIDGQEVQLRTELPSTHAVQPRTRPLRTPNHIKIEALEEMRAQAHLQQQQQLQQYQQQHHEQATQQHQQYEQEEKLHASDGAETAYLLERADIGVEGEGVAAGGGAGGGGGSSSSMYEQPIYGTWRTKARRPQPPPFVGAGAGGADGGSFGGTTYNLGGEEQRLSGIDSDFQPSANKAQTRQRQSLHLYEQLPRRSSTMTPVRSELRDQIPRPPRLTSRQPSMLLNRRQYMDIPLNATFREEEKPKPFHFPHDGPLPQEFKKTEEQRGDVRNIQDILQQLHLGGGPSKVPPLVMMPTGLHIAGSLKNLKSSGIANFFRGKRHKKQMQLSIPMPIPMNMQMQMLKPYPAPVMNMMPQAAYQQRIAMDQIYPFKPRSPNEINLLALQLQSNLSKNKKKNKQKQTNLGTNMMLQQFSHQRPYTTDPYMASYHPLLEMSEAQRAKMTRVPLKVNLDIYPVFPPSKDLKPSALTYDEFKISSSTRRPQVGRNPFLDYYPIQMIPSTAAYGFNHAYEQPSSFAPFRFPSSAQPHLQTHIPQPNNMHITFPDQISKSQFQTPFMPLDISPHMTGATGVSASGPTGSSKANQNQIMVHLNLFPKQKQKALPAPTSNNPFYNPHQNNINRHIIIEERESLSPIEPRHQSQNSNSTNSPEQPVSRSDSSEPEGLVDFEHPIVAADVTDQPHAEALVSNKLDVADNATHYDRIGAHSSFQRYNDSANVDQMASEAQAASLFRFPVEDLIKFQVDDAL</sequence>
<feature type="compositionally biased region" description="Low complexity" evidence="1">
    <location>
        <begin position="135"/>
        <end position="156"/>
    </location>
</feature>
<keyword evidence="2" id="KW-0472">Membrane</keyword>
<keyword evidence="2" id="KW-0812">Transmembrane</keyword>
<dbReference type="Proteomes" id="UP000606786">
    <property type="component" value="Unassembled WGS sequence"/>
</dbReference>
<comment type="caution">
    <text evidence="3">The sequence shown here is derived from an EMBL/GenBank/DDBJ whole genome shotgun (WGS) entry which is preliminary data.</text>
</comment>
<keyword evidence="4" id="KW-1185">Reference proteome</keyword>
<accession>A0A811V132</accession>
<dbReference type="AlphaFoldDB" id="A0A811V132"/>
<evidence type="ECO:0000313" key="4">
    <source>
        <dbReference type="Proteomes" id="UP000606786"/>
    </source>
</evidence>
<feature type="transmembrane region" description="Helical" evidence="2">
    <location>
        <begin position="25"/>
        <end position="50"/>
    </location>
</feature>
<name>A0A811V132_CERCA</name>
<evidence type="ECO:0000313" key="3">
    <source>
        <dbReference type="EMBL" id="CAD7003576.1"/>
    </source>
</evidence>
<feature type="compositionally biased region" description="Polar residues" evidence="1">
    <location>
        <begin position="726"/>
        <end position="743"/>
    </location>
</feature>